<protein>
    <submittedName>
        <fullName evidence="2">Uncharacterized protein</fullName>
    </submittedName>
</protein>
<accession>A0AAV2I4G6</accession>
<evidence type="ECO:0000313" key="3">
    <source>
        <dbReference type="Proteomes" id="UP001497497"/>
    </source>
</evidence>
<organism evidence="2 3">
    <name type="scientific">Lymnaea stagnalis</name>
    <name type="common">Great pond snail</name>
    <name type="synonym">Helix stagnalis</name>
    <dbReference type="NCBI Taxonomy" id="6523"/>
    <lineage>
        <taxon>Eukaryota</taxon>
        <taxon>Metazoa</taxon>
        <taxon>Spiralia</taxon>
        <taxon>Lophotrochozoa</taxon>
        <taxon>Mollusca</taxon>
        <taxon>Gastropoda</taxon>
        <taxon>Heterobranchia</taxon>
        <taxon>Euthyneura</taxon>
        <taxon>Panpulmonata</taxon>
        <taxon>Hygrophila</taxon>
        <taxon>Lymnaeoidea</taxon>
        <taxon>Lymnaeidae</taxon>
        <taxon>Lymnaea</taxon>
    </lineage>
</organism>
<keyword evidence="3" id="KW-1185">Reference proteome</keyword>
<keyword evidence="1" id="KW-1133">Transmembrane helix</keyword>
<dbReference type="EMBL" id="CAXITT010000412">
    <property type="protein sequence ID" value="CAL1541065.1"/>
    <property type="molecule type" value="Genomic_DNA"/>
</dbReference>
<reference evidence="2 3" key="1">
    <citation type="submission" date="2024-04" db="EMBL/GenBank/DDBJ databases">
        <authorList>
            <consortium name="Genoscope - CEA"/>
            <person name="William W."/>
        </authorList>
    </citation>
    <scope>NUCLEOTIDE SEQUENCE [LARGE SCALE GENOMIC DNA]</scope>
</reference>
<keyword evidence="1" id="KW-0812">Transmembrane</keyword>
<dbReference type="Proteomes" id="UP001497497">
    <property type="component" value="Unassembled WGS sequence"/>
</dbReference>
<dbReference type="AlphaFoldDB" id="A0AAV2I4G6"/>
<feature type="transmembrane region" description="Helical" evidence="1">
    <location>
        <begin position="12"/>
        <end position="32"/>
    </location>
</feature>
<keyword evidence="1" id="KW-0472">Membrane</keyword>
<evidence type="ECO:0000313" key="2">
    <source>
        <dbReference type="EMBL" id="CAL1541065.1"/>
    </source>
</evidence>
<gene>
    <name evidence="2" type="ORF">GSLYS_00014707001</name>
</gene>
<evidence type="ECO:0000256" key="1">
    <source>
        <dbReference type="SAM" id="Phobius"/>
    </source>
</evidence>
<sequence length="124" mass="14328">MCYYTVNMKQSGYQLIFAASYVVCFICCCLSLSAHARSLDDLVDEEYMQNDQLDSPRLSRETTLKLLSTLLRLDLAPQVQLDPEAAYMLRSRKSSSRNSNRRPSDDPYEAKRETQCFWSVVTCY</sequence>
<name>A0AAV2I4G6_LYMST</name>
<proteinExistence type="predicted"/>
<comment type="caution">
    <text evidence="2">The sequence shown here is derived from an EMBL/GenBank/DDBJ whole genome shotgun (WGS) entry which is preliminary data.</text>
</comment>